<sequence length="117" mass="13436">MEQCDCATFLHRRWIYNHQSINLEITHVSLFRGPHDPSSIPLDTQIRRPISVTLIVKHLSQYHDDSALFSTYHVEEVTHCVGRWCFGRDQMSLLENAIQVVRSCVVSPCVGGTFCHL</sequence>
<organism evidence="1">
    <name type="scientific">Apophua simplicipes ichnovirus</name>
    <dbReference type="NCBI Taxonomy" id="1329648"/>
    <lineage>
        <taxon>Viruses</taxon>
        <taxon>Viruses incertae sedis</taxon>
        <taxon>Polydnaviriformidae</taxon>
        <taxon>Ichnoviriform</taxon>
    </lineage>
</organism>
<protein>
    <submittedName>
        <fullName evidence="1">AsIV-cont00036-ORF2</fullName>
    </submittedName>
</protein>
<proteinExistence type="predicted"/>
<name>S5DMI3_9VIRU</name>
<evidence type="ECO:0000313" key="1">
    <source>
        <dbReference type="EMBL" id="AGQ20151.1"/>
    </source>
</evidence>
<dbReference type="EMBL" id="KC752242">
    <property type="protein sequence ID" value="AGQ20151.1"/>
    <property type="molecule type" value="Genomic_DNA"/>
</dbReference>
<reference evidence="1" key="1">
    <citation type="journal article" date="2013" name="J. Gen. Virol.">
        <title>Ultrastructural and genomic characterization of a second banchine polydnavirus confirms the existence of shared features within this ichnovirus lineage.</title>
        <authorList>
            <person name="Djoumad A."/>
            <person name="Stoltz D."/>
            <person name="Beliveau C."/>
            <person name="Boyle B."/>
            <person name="Kuhn L."/>
            <person name="Cusson M."/>
        </authorList>
    </citation>
    <scope>NUCLEOTIDE SEQUENCE</scope>
</reference>
<accession>S5DMI3</accession>